<accession>A0A1R3L3C1</accession>
<name>A0A1R3L3C1_9ROSI</name>
<comment type="caution">
    <text evidence="1">The sequence shown here is derived from an EMBL/GenBank/DDBJ whole genome shotgun (WGS) entry which is preliminary data.</text>
</comment>
<reference evidence="2" key="1">
    <citation type="submission" date="2013-09" db="EMBL/GenBank/DDBJ databases">
        <title>Corchorus olitorius genome sequencing.</title>
        <authorList>
            <person name="Alam M."/>
            <person name="Haque M.S."/>
            <person name="Islam M.S."/>
            <person name="Emdad E.M."/>
            <person name="Islam M.M."/>
            <person name="Ahmed B."/>
            <person name="Halim A."/>
            <person name="Hossen Q.M.M."/>
            <person name="Hossain M.Z."/>
            <person name="Ahmed R."/>
            <person name="Khan M.M."/>
            <person name="Islam R."/>
            <person name="Rashid M.M."/>
            <person name="Khan S.A."/>
            <person name="Rahman M.S."/>
            <person name="Alam M."/>
            <person name="Yahiya A.S."/>
            <person name="Khan M.S."/>
            <person name="Azam M.S."/>
            <person name="Haque T."/>
            <person name="Lashkar M.Z.H."/>
            <person name="Akhand A.I."/>
            <person name="Morshed G."/>
            <person name="Roy S."/>
            <person name="Uddin K.S."/>
            <person name="Rabeya T."/>
            <person name="Hossain A.S."/>
            <person name="Chowdhury A."/>
            <person name="Snigdha A.R."/>
            <person name="Mortoza M.S."/>
            <person name="Matin S.A."/>
            <person name="Hoque S.M.E."/>
            <person name="Islam M.K."/>
            <person name="Roy D.K."/>
            <person name="Haider R."/>
            <person name="Moosa M.M."/>
            <person name="Elias S.M."/>
            <person name="Hasan A.M."/>
            <person name="Jahan S."/>
            <person name="Shafiuddin M."/>
            <person name="Mahmood N."/>
            <person name="Shommy N.S."/>
        </authorList>
    </citation>
    <scope>NUCLEOTIDE SEQUENCE [LARGE SCALE GENOMIC DNA]</scope>
    <source>
        <strain evidence="2">cv. O-4</strain>
    </source>
</reference>
<proteinExistence type="predicted"/>
<protein>
    <submittedName>
        <fullName evidence="1">Uncharacterized protein</fullName>
    </submittedName>
</protein>
<dbReference type="Proteomes" id="UP000187203">
    <property type="component" value="Unassembled WGS sequence"/>
</dbReference>
<evidence type="ECO:0000313" key="2">
    <source>
        <dbReference type="Proteomes" id="UP000187203"/>
    </source>
</evidence>
<dbReference type="AlphaFoldDB" id="A0A1R3L3C1"/>
<sequence length="253" mass="26413">MQQHFADLHRRCTVVDGPAHMALQFSAAAQGGQHRAGAQAARLEVDAVPLPRAAPGVLVEPILQRRRERIQPAHRAFHERVAHHLRAACAIISAVPSSTAQKANRRRRAENRYANATPHDTLAIPPAASGMPVPQSTWPACAYVASAMSEPGTTSASAMPWARVCGIPKNVTSAGTTTSPPPTVKMPDIAPLATPINGRAAAGIARGAACVASPAFGFSLSCEAKYTASAIRNTANAVCSRWASSPAAKRAAT</sequence>
<evidence type="ECO:0000313" key="1">
    <source>
        <dbReference type="EMBL" id="OMP13778.1"/>
    </source>
</evidence>
<keyword evidence="2" id="KW-1185">Reference proteome</keyword>
<dbReference type="OrthoDB" id="10624697at2759"/>
<gene>
    <name evidence="1" type="ORF">COLO4_00971</name>
</gene>
<dbReference type="EMBL" id="AWUE01003304">
    <property type="protein sequence ID" value="OMP13778.1"/>
    <property type="molecule type" value="Genomic_DNA"/>
</dbReference>
<organism evidence="1 2">
    <name type="scientific">Corchorus olitorius</name>
    <dbReference type="NCBI Taxonomy" id="93759"/>
    <lineage>
        <taxon>Eukaryota</taxon>
        <taxon>Viridiplantae</taxon>
        <taxon>Streptophyta</taxon>
        <taxon>Embryophyta</taxon>
        <taxon>Tracheophyta</taxon>
        <taxon>Spermatophyta</taxon>
        <taxon>Magnoliopsida</taxon>
        <taxon>eudicotyledons</taxon>
        <taxon>Gunneridae</taxon>
        <taxon>Pentapetalae</taxon>
        <taxon>rosids</taxon>
        <taxon>malvids</taxon>
        <taxon>Malvales</taxon>
        <taxon>Malvaceae</taxon>
        <taxon>Grewioideae</taxon>
        <taxon>Apeibeae</taxon>
        <taxon>Corchorus</taxon>
    </lineage>
</organism>